<dbReference type="Proteomes" id="UP001055439">
    <property type="component" value="Chromosome 9"/>
</dbReference>
<feature type="domain" description="Disease resistance N-terminal" evidence="9">
    <location>
        <begin position="54"/>
        <end position="130"/>
    </location>
</feature>
<dbReference type="PANTHER" id="PTHR36766">
    <property type="entry name" value="PLANT BROAD-SPECTRUM MILDEW RESISTANCE PROTEIN RPW8"/>
    <property type="match status" value="1"/>
</dbReference>
<keyword evidence="3" id="KW-0677">Repeat</keyword>
<evidence type="ECO:0000259" key="10">
    <source>
        <dbReference type="Pfam" id="PF25019"/>
    </source>
</evidence>
<evidence type="ECO:0000256" key="4">
    <source>
        <dbReference type="ARBA" id="ARBA00022741"/>
    </source>
</evidence>
<dbReference type="GO" id="GO:0006952">
    <property type="term" value="P:defense response"/>
    <property type="evidence" value="ECO:0007669"/>
    <property type="project" value="UniProtKB-KW"/>
</dbReference>
<evidence type="ECO:0000313" key="12">
    <source>
        <dbReference type="Proteomes" id="UP001055439"/>
    </source>
</evidence>
<gene>
    <name evidence="11" type="ORF">MUK42_14163</name>
</gene>
<dbReference type="GO" id="GO:0051707">
    <property type="term" value="P:response to other organism"/>
    <property type="evidence" value="ECO:0007669"/>
    <property type="project" value="UniProtKB-ARBA"/>
</dbReference>
<evidence type="ECO:0000256" key="7">
    <source>
        <dbReference type="SAM" id="MobiDB-lite"/>
    </source>
</evidence>
<dbReference type="Gene3D" id="3.40.50.300">
    <property type="entry name" value="P-loop containing nucleotide triphosphate hydrolases"/>
    <property type="match status" value="1"/>
</dbReference>
<dbReference type="PANTHER" id="PTHR36766:SF70">
    <property type="entry name" value="DISEASE RESISTANCE PROTEIN RGA4"/>
    <property type="match status" value="1"/>
</dbReference>
<dbReference type="SUPFAM" id="SSF52540">
    <property type="entry name" value="P-loop containing nucleoside triphosphate hydrolases"/>
    <property type="match status" value="1"/>
</dbReference>
<evidence type="ECO:0000259" key="8">
    <source>
        <dbReference type="Pfam" id="PF00931"/>
    </source>
</evidence>
<dbReference type="OrthoDB" id="3027644at2759"/>
<evidence type="ECO:0000259" key="9">
    <source>
        <dbReference type="Pfam" id="PF18052"/>
    </source>
</evidence>
<feature type="domain" description="R13L1/DRL21-like LRR repeat region" evidence="10">
    <location>
        <begin position="404"/>
        <end position="485"/>
    </location>
</feature>
<evidence type="ECO:0000256" key="5">
    <source>
        <dbReference type="ARBA" id="ARBA00022821"/>
    </source>
</evidence>
<evidence type="ECO:0000256" key="2">
    <source>
        <dbReference type="ARBA" id="ARBA00022614"/>
    </source>
</evidence>
<dbReference type="CDD" id="cd14798">
    <property type="entry name" value="RX-CC_like"/>
    <property type="match status" value="1"/>
</dbReference>
<dbReference type="InterPro" id="IPR002182">
    <property type="entry name" value="NB-ARC"/>
</dbReference>
<evidence type="ECO:0000313" key="11">
    <source>
        <dbReference type="EMBL" id="URE46710.1"/>
    </source>
</evidence>
<protein>
    <submittedName>
        <fullName evidence="11">Disease resistance protein</fullName>
    </submittedName>
</protein>
<evidence type="ECO:0000256" key="1">
    <source>
        <dbReference type="ARBA" id="ARBA00008894"/>
    </source>
</evidence>
<dbReference type="EMBL" id="CP097511">
    <property type="protein sequence ID" value="URE46710.1"/>
    <property type="molecule type" value="Genomic_DNA"/>
</dbReference>
<keyword evidence="6" id="KW-0067">ATP-binding</keyword>
<proteinExistence type="inferred from homology"/>
<keyword evidence="2" id="KW-0433">Leucine-rich repeat</keyword>
<sequence length="700" mass="79555">MRFLRPCAESLVIHSCFTDSLNRLLADFSNSANTAVQRVLRSLIPRLRHAIPPYLEVVTEFLEGEICKVLGVKKEIKSLTENLVKITCLIQDAERKRRGSAVINNWVRMLKDLMYDADDIIDLCTIEGGKLLEAPPASASAVSSPLGFVSSCFKCTKYRHEIATKIEALNARLKEMADFNALVPEIVSATQEPQPHKTTTRETSPLEVEEDIVGEQIEVAAHNLIDAMLQKNKQMCRVFGIVGMGGIGTTTLARKLYNDQRIKDNFPISKWLFVSKDYSEIDLLKELVRCAAEVQNLLREKVGFVVGHDDPTNEMDEGCDLEELRALSELRYLRISKLERGVATGSASVLAEKRFLSYLLLSWMHVADDGEDVEDDDDGVDEDEENEDEEEEEDSGDGDSRHDQEDEEETERAEKIYNELSPPTSLQDLTINQFSGRRLPGWMVSHSLGQSFANLEYLKLWHFPSCTELPPLGMLPQLKYLEIISFKAVKTIGVEFLGCSLPVGSSAFPKLEHLEFNDMPSRLGRMLRALPEVLSHATNLKELYLCRAHDSREVTNLRLNDVLSVTDKKKLNRISNVSVKCLEVHGCPNLEHLDNLDRLPHVKLICPLQMEQLPQWFSSLIEQSQSSPSAQWIFRKFELKCGLELLKSCLKGNQYWHIIQQIPDVKIQTYLDEEYVRYAKDPYMYDTNDQWKISAHVYAS</sequence>
<comment type="similarity">
    <text evidence="1">Belongs to the disease resistance NB-LRR family.</text>
</comment>
<dbReference type="InterPro" id="IPR038005">
    <property type="entry name" value="RX-like_CC"/>
</dbReference>
<evidence type="ECO:0000256" key="6">
    <source>
        <dbReference type="ARBA" id="ARBA00022840"/>
    </source>
</evidence>
<evidence type="ECO:0000256" key="3">
    <source>
        <dbReference type="ARBA" id="ARBA00022737"/>
    </source>
</evidence>
<dbReference type="Pfam" id="PF00931">
    <property type="entry name" value="NB-ARC"/>
    <property type="match status" value="1"/>
</dbReference>
<feature type="compositionally biased region" description="Acidic residues" evidence="7">
    <location>
        <begin position="370"/>
        <end position="397"/>
    </location>
</feature>
<dbReference type="SUPFAM" id="SSF52047">
    <property type="entry name" value="RNI-like"/>
    <property type="match status" value="1"/>
</dbReference>
<dbReference type="Gene3D" id="1.20.5.4130">
    <property type="match status" value="1"/>
</dbReference>
<dbReference type="Gene3D" id="3.80.10.10">
    <property type="entry name" value="Ribonuclease Inhibitor"/>
    <property type="match status" value="1"/>
</dbReference>
<feature type="domain" description="NB-ARC" evidence="8">
    <location>
        <begin position="224"/>
        <end position="289"/>
    </location>
</feature>
<dbReference type="GO" id="GO:0005524">
    <property type="term" value="F:ATP binding"/>
    <property type="evidence" value="ECO:0007669"/>
    <property type="project" value="UniProtKB-KW"/>
</dbReference>
<dbReference type="InterPro" id="IPR027417">
    <property type="entry name" value="P-loop_NTPase"/>
</dbReference>
<feature type="region of interest" description="Disordered" evidence="7">
    <location>
        <begin position="370"/>
        <end position="419"/>
    </location>
</feature>
<dbReference type="AlphaFoldDB" id="A0A9E7I6D9"/>
<keyword evidence="4" id="KW-0547">Nucleotide-binding</keyword>
<dbReference type="GO" id="GO:0043531">
    <property type="term" value="F:ADP binding"/>
    <property type="evidence" value="ECO:0007669"/>
    <property type="project" value="InterPro"/>
</dbReference>
<dbReference type="InterPro" id="IPR041118">
    <property type="entry name" value="Rx_N"/>
</dbReference>
<dbReference type="InterPro" id="IPR032675">
    <property type="entry name" value="LRR_dom_sf"/>
</dbReference>
<keyword evidence="5" id="KW-0611">Plant defense</keyword>
<organism evidence="11 12">
    <name type="scientific">Musa troglodytarum</name>
    <name type="common">fe'i banana</name>
    <dbReference type="NCBI Taxonomy" id="320322"/>
    <lineage>
        <taxon>Eukaryota</taxon>
        <taxon>Viridiplantae</taxon>
        <taxon>Streptophyta</taxon>
        <taxon>Embryophyta</taxon>
        <taxon>Tracheophyta</taxon>
        <taxon>Spermatophyta</taxon>
        <taxon>Magnoliopsida</taxon>
        <taxon>Liliopsida</taxon>
        <taxon>Zingiberales</taxon>
        <taxon>Musaceae</taxon>
        <taxon>Musa</taxon>
    </lineage>
</organism>
<reference evidence="11" key="1">
    <citation type="submission" date="2022-05" db="EMBL/GenBank/DDBJ databases">
        <title>The Musa troglodytarum L. genome provides insights into the mechanism of non-climacteric behaviour and enrichment of carotenoids.</title>
        <authorList>
            <person name="Wang J."/>
        </authorList>
    </citation>
    <scope>NUCLEOTIDE SEQUENCE</scope>
    <source>
        <tissue evidence="11">Leaf</tissue>
    </source>
</reference>
<keyword evidence="12" id="KW-1185">Reference proteome</keyword>
<name>A0A9E7I6D9_9LILI</name>
<dbReference type="InterPro" id="IPR056789">
    <property type="entry name" value="LRR_R13L1-DRL21"/>
</dbReference>
<dbReference type="Pfam" id="PF18052">
    <property type="entry name" value="Rx_N"/>
    <property type="match status" value="1"/>
</dbReference>
<accession>A0A9E7I6D9</accession>
<dbReference type="Pfam" id="PF25019">
    <property type="entry name" value="LRR_R13L1-DRL21"/>
    <property type="match status" value="1"/>
</dbReference>